<evidence type="ECO:0000313" key="4">
    <source>
        <dbReference type="Proteomes" id="UP000077961"/>
    </source>
</evidence>
<protein>
    <submittedName>
        <fullName evidence="3">Uncharacterized protein</fullName>
    </submittedName>
</protein>
<evidence type="ECO:0000256" key="1">
    <source>
        <dbReference type="SAM" id="Phobius"/>
    </source>
</evidence>
<dbReference type="Proteomes" id="UP000078116">
    <property type="component" value="Unassembled WGS sequence"/>
</dbReference>
<proteinExistence type="predicted"/>
<evidence type="ECO:0000313" key="3">
    <source>
        <dbReference type="EMBL" id="OAJ62098.1"/>
    </source>
</evidence>
<dbReference type="EMBL" id="LXKA01000187">
    <property type="protein sequence ID" value="OAJ62098.1"/>
    <property type="molecule type" value="Genomic_DNA"/>
</dbReference>
<evidence type="ECO:0000313" key="2">
    <source>
        <dbReference type="EMBL" id="OAJ57979.1"/>
    </source>
</evidence>
<keyword evidence="4" id="KW-1185">Reference proteome</keyword>
<dbReference type="EMBL" id="LXJZ01000176">
    <property type="protein sequence ID" value="OAJ57979.1"/>
    <property type="molecule type" value="Genomic_DNA"/>
</dbReference>
<sequence length="79" mass="8738">MNVYLSLETLAVALALLCVTLAPISIHIDPGFARRIVRLDGLPHAHWPRLLMRAGTACLLLSFALLLVVCYYILVSARH</sequence>
<keyword evidence="1" id="KW-0812">Transmembrane</keyword>
<feature type="transmembrane region" description="Helical" evidence="1">
    <location>
        <begin position="50"/>
        <end position="74"/>
    </location>
</feature>
<organism evidence="3 5">
    <name type="scientific">Paraburkholderia ginsengiterrae</name>
    <dbReference type="NCBI Taxonomy" id="1462993"/>
    <lineage>
        <taxon>Bacteria</taxon>
        <taxon>Pseudomonadati</taxon>
        <taxon>Pseudomonadota</taxon>
        <taxon>Betaproteobacteria</taxon>
        <taxon>Burkholderiales</taxon>
        <taxon>Burkholderiaceae</taxon>
        <taxon>Paraburkholderia</taxon>
    </lineage>
</organism>
<keyword evidence="1" id="KW-0472">Membrane</keyword>
<evidence type="ECO:0000313" key="5">
    <source>
        <dbReference type="Proteomes" id="UP000078116"/>
    </source>
</evidence>
<name>A0A1A9N977_9BURK</name>
<dbReference type="AlphaFoldDB" id="A0A1A9N977"/>
<gene>
    <name evidence="2" type="ORF">A6V36_03225</name>
    <name evidence="3" type="ORF">A6V37_23960</name>
</gene>
<dbReference type="OrthoDB" id="9009241at2"/>
<accession>A0A1A9N977</accession>
<comment type="caution">
    <text evidence="3">The sequence shown here is derived from an EMBL/GenBank/DDBJ whole genome shotgun (WGS) entry which is preliminary data.</text>
</comment>
<dbReference type="Proteomes" id="UP000077961">
    <property type="component" value="Unassembled WGS sequence"/>
</dbReference>
<reference evidence="4 5" key="1">
    <citation type="submission" date="2016-04" db="EMBL/GenBank/DDBJ databases">
        <title>Reclassification of Paraburkholderia panaciterrae (Farh et al. 2015) Dobritsa &amp; Samadpour 2016 as a later homotypic synonym of Paraburkholderia ginsengiterrae (Farh et al. 2015) Dobritsa &amp; Samadpour 2016.</title>
        <authorList>
            <person name="Dobritsa A.P."/>
            <person name="Kutumbaka K."/>
            <person name="Samadpour M."/>
        </authorList>
    </citation>
    <scope>NUCLEOTIDE SEQUENCE [LARGE SCALE GENOMIC DNA]</scope>
    <source>
        <strain evidence="3 5">DCY85</strain>
        <strain evidence="2 4">DCY85-1</strain>
    </source>
</reference>
<keyword evidence="1" id="KW-1133">Transmembrane helix</keyword>